<dbReference type="PANTHER" id="PTHR30441">
    <property type="entry name" value="DUF748 DOMAIN-CONTAINING PROTEIN"/>
    <property type="match status" value="1"/>
</dbReference>
<keyword evidence="3" id="KW-1185">Reference proteome</keyword>
<evidence type="ECO:0000313" key="2">
    <source>
        <dbReference type="EMBL" id="MDN3564269.1"/>
    </source>
</evidence>
<dbReference type="InterPro" id="IPR052894">
    <property type="entry name" value="AsmA-related"/>
</dbReference>
<dbReference type="InterPro" id="IPR007844">
    <property type="entry name" value="AsmA"/>
</dbReference>
<name>A0ABT8A3Y7_9PROT</name>
<dbReference type="Pfam" id="PF05170">
    <property type="entry name" value="AsmA"/>
    <property type="match status" value="1"/>
</dbReference>
<reference evidence="3" key="1">
    <citation type="journal article" date="2019" name="Int. J. Syst. Evol. Microbiol.">
        <title>The Global Catalogue of Microorganisms (GCM) 10K type strain sequencing project: providing services to taxonomists for standard genome sequencing and annotation.</title>
        <authorList>
            <consortium name="The Broad Institute Genomics Platform"/>
            <consortium name="The Broad Institute Genome Sequencing Center for Infectious Disease"/>
            <person name="Wu L."/>
            <person name="Ma J."/>
        </authorList>
    </citation>
    <scope>NUCLEOTIDE SEQUENCE [LARGE SCALE GENOMIC DNA]</scope>
    <source>
        <strain evidence="3">CECT 7131</strain>
    </source>
</reference>
<accession>A0ABT8A3Y7</accession>
<dbReference type="Proteomes" id="UP001529369">
    <property type="component" value="Unassembled WGS sequence"/>
</dbReference>
<evidence type="ECO:0000259" key="1">
    <source>
        <dbReference type="Pfam" id="PF05170"/>
    </source>
</evidence>
<dbReference type="EMBL" id="JAUFPN010000069">
    <property type="protein sequence ID" value="MDN3564269.1"/>
    <property type="molecule type" value="Genomic_DNA"/>
</dbReference>
<sequence>MRGRRWALGLGLPLLAIVVLVLLFRWDWLIPIVEAQATARLGRPVTIEHLHVKLGKVTSITAEGLRIGNPDGFEDAPPFAAIPRASLDFDVAGWLRDRSVAIPVVTLDQPVFEVIGRADGKDNYTFDFGGPRETVAEAATPGPKIGALRITGGQAHVAIAKLRADFRIEAATEDPAGEPARIVAKARGTYAAQPITADLRGGAILNLRDDETPWPVQLTLANGPTRVSLQGTLQDPVALKGADLRLDFAGPDMALLAPLVGVAIPATPPYRVTGKLDYGEGAFRFTDVDGRLGRSDIAGRFSITPSRERPVLDADVSSKRVDLADLGGFIGGTPGRANTPGQTAQQRQALARAVASPRLLPTSPISVPRLRAADIHLRYSAASIIGQGMPFDSMQVTLDIEDGTIRLHPVQFGIGQGRLGGEFLLTPQENGALRAKGELELRRVDISRLMQAAGAGGAGSLGGVGRIDAVGKSLSDMLGHGDGELTLVTVGGELSSLLVDLSGLQFGNALLSALGIPARTKIECLIGDFALRRGQLTTRSLLLDTENYVVNGGGSADMAREVLDWRLRTSSKRFSVGSLPTPIAITGSFKNPSILPEVGELAARGGAAVGLGVLFPPLALLPTIQLGVGENSDCEQLTRRRG</sequence>
<dbReference type="PANTHER" id="PTHR30441:SF9">
    <property type="entry name" value="ASMA FAMILY PROTEIN YHJG"/>
    <property type="match status" value="1"/>
</dbReference>
<proteinExistence type="predicted"/>
<gene>
    <name evidence="2" type="ORF">QWZ14_07800</name>
</gene>
<feature type="domain" description="AsmA" evidence="1">
    <location>
        <begin position="184"/>
        <end position="540"/>
    </location>
</feature>
<evidence type="ECO:0000313" key="3">
    <source>
        <dbReference type="Proteomes" id="UP001529369"/>
    </source>
</evidence>
<comment type="caution">
    <text evidence="2">The sequence shown here is derived from an EMBL/GenBank/DDBJ whole genome shotgun (WGS) entry which is preliminary data.</text>
</comment>
<organism evidence="2 3">
    <name type="scientific">Paeniroseomonas aquatica</name>
    <dbReference type="NCBI Taxonomy" id="373043"/>
    <lineage>
        <taxon>Bacteria</taxon>
        <taxon>Pseudomonadati</taxon>
        <taxon>Pseudomonadota</taxon>
        <taxon>Alphaproteobacteria</taxon>
        <taxon>Acetobacterales</taxon>
        <taxon>Acetobacteraceae</taxon>
        <taxon>Paeniroseomonas</taxon>
    </lineage>
</organism>
<protein>
    <submittedName>
        <fullName evidence="2">AsmA family protein</fullName>
    </submittedName>
</protein>
<dbReference type="RefSeq" id="WP_290316059.1">
    <property type="nucleotide sequence ID" value="NZ_JAUFPN010000069.1"/>
</dbReference>